<dbReference type="InterPro" id="IPR036736">
    <property type="entry name" value="ACP-like_sf"/>
</dbReference>
<keyword evidence="2" id="KW-0597">Phosphoprotein</keyword>
<dbReference type="Pfam" id="PF00550">
    <property type="entry name" value="PP-binding"/>
    <property type="match status" value="1"/>
</dbReference>
<organism evidence="4 5">
    <name type="scientific">Acinetobacter oleivorans</name>
    <dbReference type="NCBI Taxonomy" id="1148157"/>
    <lineage>
        <taxon>Bacteria</taxon>
        <taxon>Pseudomonadati</taxon>
        <taxon>Pseudomonadota</taxon>
        <taxon>Gammaproteobacteria</taxon>
        <taxon>Moraxellales</taxon>
        <taxon>Moraxellaceae</taxon>
        <taxon>Acinetobacter</taxon>
    </lineage>
</organism>
<dbReference type="PROSITE" id="PS50075">
    <property type="entry name" value="CARRIER"/>
    <property type="match status" value="1"/>
</dbReference>
<dbReference type="SUPFAM" id="SSF47336">
    <property type="entry name" value="ACP-like"/>
    <property type="match status" value="1"/>
</dbReference>
<dbReference type="GO" id="GO:0031177">
    <property type="term" value="F:phosphopantetheine binding"/>
    <property type="evidence" value="ECO:0007669"/>
    <property type="project" value="InterPro"/>
</dbReference>
<dbReference type="SMART" id="SM01294">
    <property type="entry name" value="PKS_PP_betabranch"/>
    <property type="match status" value="1"/>
</dbReference>
<evidence type="ECO:0000313" key="5">
    <source>
        <dbReference type="Proteomes" id="UP000031012"/>
    </source>
</evidence>
<proteinExistence type="predicted"/>
<name>A0A0B2UAH9_9GAMM</name>
<protein>
    <submittedName>
        <fullName evidence="4">Acyl carrier protein</fullName>
    </submittedName>
</protein>
<evidence type="ECO:0000256" key="1">
    <source>
        <dbReference type="ARBA" id="ARBA00022450"/>
    </source>
</evidence>
<dbReference type="InterPro" id="IPR020806">
    <property type="entry name" value="PKS_PP-bd"/>
</dbReference>
<dbReference type="InterPro" id="IPR009081">
    <property type="entry name" value="PP-bd_ACP"/>
</dbReference>
<reference evidence="4 5" key="1">
    <citation type="submission" date="2014-03" db="EMBL/GenBank/DDBJ databases">
        <title>Genome sequence of the diesel-degrader and plant-growth promoter Acinetobacter oleivorans PF-1 isolated from the roots of poplar tree.</title>
        <authorList>
            <person name="Gkorezis P."/>
            <person name="van Hamme J."/>
            <person name="Rineau F."/>
            <person name="Vangronsveld J."/>
            <person name="Francetti A."/>
        </authorList>
    </citation>
    <scope>NUCLEOTIDE SEQUENCE [LARGE SCALE GENOMIC DNA]</scope>
    <source>
        <strain evidence="4 5">PF1</strain>
    </source>
</reference>
<gene>
    <name evidence="4" type="ORF">DH17_05355</name>
</gene>
<dbReference type="EMBL" id="JHQK01000017">
    <property type="protein sequence ID" value="KHN65955.1"/>
    <property type="molecule type" value="Genomic_DNA"/>
</dbReference>
<evidence type="ECO:0000256" key="2">
    <source>
        <dbReference type="ARBA" id="ARBA00022553"/>
    </source>
</evidence>
<evidence type="ECO:0000313" key="4">
    <source>
        <dbReference type="EMBL" id="KHN65955.1"/>
    </source>
</evidence>
<dbReference type="Proteomes" id="UP000031012">
    <property type="component" value="Unassembled WGS sequence"/>
</dbReference>
<sequence>MNKDKAYWSEIIRTLVAKEMRVEPQTLDSQKKFTSYGLDSIVALSVSGDLEDLTQLELEPTLLWDYPTINALAEYIVSQLEQGVAS</sequence>
<keyword evidence="1" id="KW-0596">Phosphopantetheine</keyword>
<comment type="caution">
    <text evidence="4">The sequence shown here is derived from an EMBL/GenBank/DDBJ whole genome shotgun (WGS) entry which is preliminary data.</text>
</comment>
<dbReference type="SMART" id="SM00823">
    <property type="entry name" value="PKS_PP"/>
    <property type="match status" value="1"/>
</dbReference>
<dbReference type="Gene3D" id="1.10.1200.10">
    <property type="entry name" value="ACP-like"/>
    <property type="match status" value="1"/>
</dbReference>
<feature type="domain" description="Carrier" evidence="3">
    <location>
        <begin position="6"/>
        <end position="80"/>
    </location>
</feature>
<dbReference type="AlphaFoldDB" id="A0A0B2UAH9"/>
<evidence type="ECO:0000259" key="3">
    <source>
        <dbReference type="PROSITE" id="PS50075"/>
    </source>
</evidence>
<accession>A0A0B2UAH9</accession>